<dbReference type="Proteomes" id="UP000186922">
    <property type="component" value="Unassembled WGS sequence"/>
</dbReference>
<dbReference type="EMBL" id="BDGG01000004">
    <property type="protein sequence ID" value="GAU98030.1"/>
    <property type="molecule type" value="Genomic_DNA"/>
</dbReference>
<protein>
    <submittedName>
        <fullName evidence="2">Uncharacterized protein</fullName>
    </submittedName>
</protein>
<proteinExistence type="predicted"/>
<dbReference type="CDD" id="cd00112">
    <property type="entry name" value="LDLa"/>
    <property type="match status" value="1"/>
</dbReference>
<dbReference type="GO" id="GO:0030297">
    <property type="term" value="F:transmembrane receptor protein tyrosine kinase activator activity"/>
    <property type="evidence" value="ECO:0007669"/>
    <property type="project" value="TreeGrafter"/>
</dbReference>
<dbReference type="InterPro" id="IPR002172">
    <property type="entry name" value="LDrepeatLR_classA_rpt"/>
</dbReference>
<reference evidence="2 3" key="1">
    <citation type="journal article" date="2016" name="Nat. Commun.">
        <title>Extremotolerant tardigrade genome and improved radiotolerance of human cultured cells by tardigrade-unique protein.</title>
        <authorList>
            <person name="Hashimoto T."/>
            <person name="Horikawa D.D."/>
            <person name="Saito Y."/>
            <person name="Kuwahara H."/>
            <person name="Kozuka-Hata H."/>
            <person name="Shin-I T."/>
            <person name="Minakuchi Y."/>
            <person name="Ohishi K."/>
            <person name="Motoyama A."/>
            <person name="Aizu T."/>
            <person name="Enomoto A."/>
            <person name="Kondo K."/>
            <person name="Tanaka S."/>
            <person name="Hara Y."/>
            <person name="Koshikawa S."/>
            <person name="Sagara H."/>
            <person name="Miura T."/>
            <person name="Yokobori S."/>
            <person name="Miyagawa K."/>
            <person name="Suzuki Y."/>
            <person name="Kubo T."/>
            <person name="Oyama M."/>
            <person name="Kohara Y."/>
            <person name="Fujiyama A."/>
            <person name="Arakawa K."/>
            <person name="Katayama T."/>
            <person name="Toyoda A."/>
            <person name="Kunieda T."/>
        </authorList>
    </citation>
    <scope>NUCLEOTIDE SEQUENCE [LARGE SCALE GENOMIC DNA]</scope>
    <source>
        <strain evidence="2 3">YOKOZUNA-1</strain>
    </source>
</reference>
<sequence length="171" mass="18818">MGEIVDLRLSLCFVAAVFRFVSTGEAMWVSFDRFADLSISSAQLGGSGGFAEWNVLKAEVMKMENSVAESAHLISRRAKKKGDPESNTLDSSVPGGRIECPSSGDALMRAVCPTVDRRGRYRCIDASMLCNAQKECPNGEDEDLTMCMFYKLTVHYVGKYGQTITRWVLPA</sequence>
<dbReference type="STRING" id="947166.A0A1D1VAW2"/>
<accession>A0A1D1VAW2</accession>
<evidence type="ECO:0000313" key="3">
    <source>
        <dbReference type="Proteomes" id="UP000186922"/>
    </source>
</evidence>
<name>A0A1D1VAW2_RAMVA</name>
<dbReference type="AlphaFoldDB" id="A0A1D1VAW2"/>
<gene>
    <name evidence="2" type="primary">RvY_09233-1</name>
    <name evidence="2" type="synonym">RvY_09233.1</name>
    <name evidence="2" type="ORF">RvY_09233</name>
</gene>
<keyword evidence="3" id="KW-1185">Reference proteome</keyword>
<dbReference type="PANTHER" id="PTHR21105">
    <property type="entry name" value="GH16255P"/>
    <property type="match status" value="1"/>
</dbReference>
<dbReference type="PANTHER" id="PTHR21105:SF0">
    <property type="entry name" value="GH16255P"/>
    <property type="match status" value="1"/>
</dbReference>
<comment type="caution">
    <text evidence="2">The sequence shown here is derived from an EMBL/GenBank/DDBJ whole genome shotgun (WGS) entry which is preliminary data.</text>
</comment>
<organism evidence="2 3">
    <name type="scientific">Ramazzottius varieornatus</name>
    <name type="common">Water bear</name>
    <name type="synonym">Tardigrade</name>
    <dbReference type="NCBI Taxonomy" id="947166"/>
    <lineage>
        <taxon>Eukaryota</taxon>
        <taxon>Metazoa</taxon>
        <taxon>Ecdysozoa</taxon>
        <taxon>Tardigrada</taxon>
        <taxon>Eutardigrada</taxon>
        <taxon>Parachela</taxon>
        <taxon>Hypsibioidea</taxon>
        <taxon>Ramazzottiidae</taxon>
        <taxon>Ramazzottius</taxon>
    </lineage>
</organism>
<evidence type="ECO:0000313" key="2">
    <source>
        <dbReference type="EMBL" id="GAU98030.1"/>
    </source>
</evidence>
<keyword evidence="1" id="KW-1015">Disulfide bond</keyword>
<dbReference type="OrthoDB" id="6417936at2759"/>
<dbReference type="GO" id="GO:0043195">
    <property type="term" value="C:terminal bouton"/>
    <property type="evidence" value="ECO:0007669"/>
    <property type="project" value="TreeGrafter"/>
</dbReference>
<dbReference type="Gene3D" id="2.40.128.620">
    <property type="match status" value="1"/>
</dbReference>
<dbReference type="GO" id="GO:0043410">
    <property type="term" value="P:positive regulation of MAPK cascade"/>
    <property type="evidence" value="ECO:0007669"/>
    <property type="project" value="TreeGrafter"/>
</dbReference>
<evidence type="ECO:0000256" key="1">
    <source>
        <dbReference type="ARBA" id="ARBA00023157"/>
    </source>
</evidence>